<dbReference type="GO" id="GO:0043103">
    <property type="term" value="P:hypoxanthine salvage"/>
    <property type="evidence" value="ECO:0007669"/>
    <property type="project" value="TreeGrafter"/>
</dbReference>
<dbReference type="Pfam" id="PF00962">
    <property type="entry name" value="A_deaminase"/>
    <property type="match status" value="1"/>
</dbReference>
<dbReference type="Gene3D" id="3.20.20.140">
    <property type="entry name" value="Metal-dependent hydrolases"/>
    <property type="match status" value="1"/>
</dbReference>
<dbReference type="SUPFAM" id="SSF51556">
    <property type="entry name" value="Metallo-dependent hydrolases"/>
    <property type="match status" value="1"/>
</dbReference>
<evidence type="ECO:0000256" key="2">
    <source>
        <dbReference type="ARBA" id="ARBA00006676"/>
    </source>
</evidence>
<dbReference type="GO" id="GO:0005829">
    <property type="term" value="C:cytosol"/>
    <property type="evidence" value="ECO:0007669"/>
    <property type="project" value="TreeGrafter"/>
</dbReference>
<keyword evidence="5 8" id="KW-0378">Hydrolase</keyword>
<reference evidence="8 9" key="1">
    <citation type="submission" date="2018-12" db="EMBL/GenBank/DDBJ databases">
        <authorList>
            <person name="Criscuolo A."/>
        </authorList>
    </citation>
    <scope>NUCLEOTIDE SEQUENCE [LARGE SCALE GENOMIC DNA]</scope>
    <source>
        <strain evidence="8">ACIP1116281</strain>
    </source>
</reference>
<dbReference type="GO" id="GO:0006154">
    <property type="term" value="P:adenosine catabolic process"/>
    <property type="evidence" value="ECO:0007669"/>
    <property type="project" value="TreeGrafter"/>
</dbReference>
<evidence type="ECO:0000313" key="9">
    <source>
        <dbReference type="Proteomes" id="UP000268844"/>
    </source>
</evidence>
<dbReference type="GO" id="GO:0046872">
    <property type="term" value="F:metal ion binding"/>
    <property type="evidence" value="ECO:0007669"/>
    <property type="project" value="UniProtKB-KW"/>
</dbReference>
<dbReference type="GO" id="GO:0004000">
    <property type="term" value="F:adenosine deaminase activity"/>
    <property type="evidence" value="ECO:0007669"/>
    <property type="project" value="UniProtKB-ARBA"/>
</dbReference>
<dbReference type="EC" id="3.5.4.4" evidence="3"/>
<keyword evidence="4" id="KW-0479">Metal-binding</keyword>
<dbReference type="RefSeq" id="WP_126150725.1">
    <property type="nucleotide sequence ID" value="NZ_JBHTMH010000001.1"/>
</dbReference>
<dbReference type="PANTHER" id="PTHR11409:SF43">
    <property type="entry name" value="ADENOSINE DEAMINASE"/>
    <property type="match status" value="1"/>
</dbReference>
<dbReference type="InterPro" id="IPR001365">
    <property type="entry name" value="A_deaminase_dom"/>
</dbReference>
<dbReference type="EMBL" id="UZWD01000028">
    <property type="protein sequence ID" value="VDS05183.1"/>
    <property type="molecule type" value="Genomic_DNA"/>
</dbReference>
<accession>A0A3S4CE54</accession>
<dbReference type="PANTHER" id="PTHR11409">
    <property type="entry name" value="ADENOSINE DEAMINASE"/>
    <property type="match status" value="1"/>
</dbReference>
<gene>
    <name evidence="8" type="ORF">DEVEQU_02324</name>
</gene>
<evidence type="ECO:0000256" key="1">
    <source>
        <dbReference type="ARBA" id="ARBA00001947"/>
    </source>
</evidence>
<evidence type="ECO:0000256" key="3">
    <source>
        <dbReference type="ARBA" id="ARBA00012784"/>
    </source>
</evidence>
<dbReference type="NCBIfam" id="TIGR01430">
    <property type="entry name" value="aden_deam"/>
    <property type="match status" value="1"/>
</dbReference>
<evidence type="ECO:0000313" key="8">
    <source>
        <dbReference type="EMBL" id="VDS05183.1"/>
    </source>
</evidence>
<evidence type="ECO:0000256" key="4">
    <source>
        <dbReference type="ARBA" id="ARBA00022723"/>
    </source>
</evidence>
<dbReference type="Proteomes" id="UP000268844">
    <property type="component" value="Unassembled WGS sequence"/>
</dbReference>
<protein>
    <recommendedName>
        <fullName evidence="3">adenosine deaminase</fullName>
        <ecNumber evidence="3">3.5.4.4</ecNumber>
    </recommendedName>
</protein>
<evidence type="ECO:0000259" key="7">
    <source>
        <dbReference type="Pfam" id="PF00962"/>
    </source>
</evidence>
<organism evidence="8 9">
    <name type="scientific">Devosia equisanguinis</name>
    <dbReference type="NCBI Taxonomy" id="2490941"/>
    <lineage>
        <taxon>Bacteria</taxon>
        <taxon>Pseudomonadati</taxon>
        <taxon>Pseudomonadota</taxon>
        <taxon>Alphaproteobacteria</taxon>
        <taxon>Hyphomicrobiales</taxon>
        <taxon>Devosiaceae</taxon>
        <taxon>Devosia</taxon>
    </lineage>
</organism>
<proteinExistence type="inferred from homology"/>
<name>A0A3S4CE54_9HYPH</name>
<dbReference type="InterPro" id="IPR006330">
    <property type="entry name" value="Ado/ade_deaminase"/>
</dbReference>
<dbReference type="OrthoDB" id="105475at2"/>
<comment type="cofactor">
    <cofactor evidence="1">
        <name>Zn(2+)</name>
        <dbReference type="ChEBI" id="CHEBI:29105"/>
    </cofactor>
</comment>
<dbReference type="GO" id="GO:0046103">
    <property type="term" value="P:inosine biosynthetic process"/>
    <property type="evidence" value="ECO:0007669"/>
    <property type="project" value="TreeGrafter"/>
</dbReference>
<evidence type="ECO:0000256" key="6">
    <source>
        <dbReference type="ARBA" id="ARBA00022833"/>
    </source>
</evidence>
<sequence length="340" mass="37259">MSEAKTTSVADLPKVELHLHLDCSMSFEAVAALVPGMTRERYRSEFLAPKKCANLVDYFRYLAAPLAFLQTGYALRVATMDLMRQLAEDNVIYAEIRFAPHLHQREGLRSDEVVEIVLAALDEGKTLYPIEARLILCTLRPDDTAQGFDILALAEKYAARGVGGIDLAGDEAGYGLAEHIPVFRRAADRGVNVTAHAGEAAGAESVAEVVAKLGVRRIGHGVRSIEDPAVIDLLLEHGVHLEVCPSCNIQIDVFRTYADHPVDRLRKSGIPLSINTDARGPTDLTLRQEYQRLDAVFGWTTREFVAANLNAINASFLAESLRTKFSNALIEFVSASETTP</sequence>
<feature type="domain" description="Adenosine deaminase" evidence="7">
    <location>
        <begin position="13"/>
        <end position="328"/>
    </location>
</feature>
<evidence type="ECO:0000256" key="5">
    <source>
        <dbReference type="ARBA" id="ARBA00022801"/>
    </source>
</evidence>
<dbReference type="AlphaFoldDB" id="A0A3S4CE54"/>
<comment type="similarity">
    <text evidence="2">Belongs to the metallo-dependent hydrolases superfamily. Adenosine and AMP deaminases family.</text>
</comment>
<keyword evidence="9" id="KW-1185">Reference proteome</keyword>
<dbReference type="InterPro" id="IPR032466">
    <property type="entry name" value="Metal_Hydrolase"/>
</dbReference>
<keyword evidence="6" id="KW-0862">Zinc</keyword>